<reference evidence="5" key="1">
    <citation type="submission" date="2017-04" db="EMBL/GenBank/DDBJ databases">
        <authorList>
            <person name="Varghese N."/>
            <person name="Submissions S."/>
        </authorList>
    </citation>
    <scope>NUCLEOTIDE SEQUENCE [LARGE SCALE GENOMIC DNA]</scope>
    <source>
        <strain evidence="5">VKM Ac-2510</strain>
    </source>
</reference>
<evidence type="ECO:0000313" key="5">
    <source>
        <dbReference type="Proteomes" id="UP000193244"/>
    </source>
</evidence>
<gene>
    <name evidence="4" type="ORF">SAMN06296010_1274</name>
</gene>
<dbReference type="InterPro" id="IPR025877">
    <property type="entry name" value="MobA-like_NTP_Trfase"/>
</dbReference>
<name>A0A1X7JE14_9MICO</name>
<feature type="domain" description="MobA-like NTP transferase" evidence="3">
    <location>
        <begin position="5"/>
        <end position="168"/>
    </location>
</feature>
<dbReference type="EMBL" id="FXAY01000002">
    <property type="protein sequence ID" value="SMG25860.1"/>
    <property type="molecule type" value="Genomic_DNA"/>
</dbReference>
<evidence type="ECO:0000256" key="2">
    <source>
        <dbReference type="SAM" id="MobiDB-lite"/>
    </source>
</evidence>
<organism evidence="4 5">
    <name type="scientific">Agreia pratensis</name>
    <dbReference type="NCBI Taxonomy" id="150121"/>
    <lineage>
        <taxon>Bacteria</taxon>
        <taxon>Bacillati</taxon>
        <taxon>Actinomycetota</taxon>
        <taxon>Actinomycetes</taxon>
        <taxon>Micrococcales</taxon>
        <taxon>Microbacteriaceae</taxon>
        <taxon>Agreia</taxon>
    </lineage>
</organism>
<dbReference type="PANTHER" id="PTHR19136">
    <property type="entry name" value="MOLYBDENUM COFACTOR GUANYLYLTRANSFERASE"/>
    <property type="match status" value="1"/>
</dbReference>
<dbReference type="GO" id="GO:0016779">
    <property type="term" value="F:nucleotidyltransferase activity"/>
    <property type="evidence" value="ECO:0007669"/>
    <property type="project" value="TreeGrafter"/>
</dbReference>
<evidence type="ECO:0000259" key="3">
    <source>
        <dbReference type="Pfam" id="PF12804"/>
    </source>
</evidence>
<dbReference type="SUPFAM" id="SSF53448">
    <property type="entry name" value="Nucleotide-diphospho-sugar transferases"/>
    <property type="match status" value="1"/>
</dbReference>
<dbReference type="STRING" id="150121.SAMN06296010_1274"/>
<feature type="compositionally biased region" description="Polar residues" evidence="2">
    <location>
        <begin position="214"/>
        <end position="227"/>
    </location>
</feature>
<proteinExistence type="predicted"/>
<dbReference type="Proteomes" id="UP000193244">
    <property type="component" value="Unassembled WGS sequence"/>
</dbReference>
<feature type="region of interest" description="Disordered" evidence="2">
    <location>
        <begin position="191"/>
        <end position="235"/>
    </location>
</feature>
<dbReference type="Pfam" id="PF12804">
    <property type="entry name" value="NTP_transf_3"/>
    <property type="match status" value="1"/>
</dbReference>
<protein>
    <submittedName>
        <fullName evidence="4">Molybdopterin-guanine dinucleotide biosynthesis protein A</fullName>
    </submittedName>
</protein>
<evidence type="ECO:0000256" key="1">
    <source>
        <dbReference type="ARBA" id="ARBA00022679"/>
    </source>
</evidence>
<keyword evidence="5" id="KW-1185">Reference proteome</keyword>
<accession>A0A1X7JE14</accession>
<dbReference type="RefSeq" id="WP_085484157.1">
    <property type="nucleotide sequence ID" value="NZ_FXAY01000002.1"/>
</dbReference>
<dbReference type="InterPro" id="IPR029044">
    <property type="entry name" value="Nucleotide-diphossugar_trans"/>
</dbReference>
<dbReference type="PANTHER" id="PTHR19136:SF81">
    <property type="entry name" value="MOLYBDENUM COFACTOR GUANYLYLTRANSFERASE"/>
    <property type="match status" value="1"/>
</dbReference>
<dbReference type="OrthoDB" id="4408226at2"/>
<dbReference type="AlphaFoldDB" id="A0A1X7JE14"/>
<sequence length="235" mass="24090">MLLDAIVLAGGKSSRLSGVPKATLTWRGSTLLQNTIDAVLDAGARRVAVVGPGPDVGPGAAGPDARGPGSQVLFAREDPPFGGPASAVAAGMRALQDLDNSAGHLVLVLACDMPRVAAAVAQLVDAAPLLSRDGLVLLDAAGMRQPLAAVYGRSALADAVDGLRASSRLDGASMRSLISVLDLVELPDGRESTRDVDTWEDASAFGIERPDDTLPTSETLPTSNTLPTREGVDHE</sequence>
<evidence type="ECO:0000313" key="4">
    <source>
        <dbReference type="EMBL" id="SMG25860.1"/>
    </source>
</evidence>
<keyword evidence="1" id="KW-0808">Transferase</keyword>
<dbReference type="Gene3D" id="3.90.550.10">
    <property type="entry name" value="Spore Coat Polysaccharide Biosynthesis Protein SpsA, Chain A"/>
    <property type="match status" value="1"/>
</dbReference>